<organism evidence="2 3">
    <name type="scientific">Nocardioides humi</name>
    <dbReference type="NCBI Taxonomy" id="449461"/>
    <lineage>
        <taxon>Bacteria</taxon>
        <taxon>Bacillati</taxon>
        <taxon>Actinomycetota</taxon>
        <taxon>Actinomycetes</taxon>
        <taxon>Propionibacteriales</taxon>
        <taxon>Nocardioidaceae</taxon>
        <taxon>Nocardioides</taxon>
    </lineage>
</organism>
<comment type="caution">
    <text evidence="2">The sequence shown here is derived from an EMBL/GenBank/DDBJ whole genome shotgun (WGS) entry which is preliminary data.</text>
</comment>
<evidence type="ECO:0000313" key="2">
    <source>
        <dbReference type="EMBL" id="GAA1539858.1"/>
    </source>
</evidence>
<name>A0ABN2BHX2_9ACTN</name>
<dbReference type="RefSeq" id="WP_344113669.1">
    <property type="nucleotide sequence ID" value="NZ_BAAAOR010000037.1"/>
</dbReference>
<evidence type="ECO:0008006" key="4">
    <source>
        <dbReference type="Google" id="ProtNLM"/>
    </source>
</evidence>
<proteinExistence type="predicted"/>
<sequence length="507" mass="52621">MRHRLLTALALTTTTATALAWTTPAHTEPPGGDTTPPKITIDVPPSPGQDVWSGWYAGSVPVVVSATDAAGIQAISYRLTGAQTGEATGDLEPLAFTLTEPGVTTITVTAEDVNGNQATREYGVGLDLADPTVEVGGTVLDGGVIRQGARRTLTFTCADAGTAVASCTAGALASGALVPTDTLGAHRIDVTAVDQVGRSRIRSVDYTVEKPLLRVDEPPVIEGDPPSVRVGKTLRATAGRWTPTPDRVTYTWLSVGKIIGTGPTYTPTAADVGRRIYLTSTAYRDGYADTPTPGSTPSVLVESGRFEVTGAPQVTGTAQVGGTLEITQPDTIVPTPGTYANLWTIDGETHETDAPALPLTEAHAGSTISCVQVYSRAGYADATVPCVFPGGAGSVTVAATPGPDGPGDPGNPGADDGAAWTVLAPAAIKGKARVGRRLRAVLPQLTVPAQAWTYQWFRNGKPVKGATKASYKLRKADRGRRITVRVTASAPHLPDLVSVSPVKRIRR</sequence>
<accession>A0ABN2BHX2</accession>
<feature type="signal peptide" evidence="1">
    <location>
        <begin position="1"/>
        <end position="20"/>
    </location>
</feature>
<dbReference type="Proteomes" id="UP001500842">
    <property type="component" value="Unassembled WGS sequence"/>
</dbReference>
<keyword evidence="1" id="KW-0732">Signal</keyword>
<dbReference type="EMBL" id="BAAAOR010000037">
    <property type="protein sequence ID" value="GAA1539858.1"/>
    <property type="molecule type" value="Genomic_DNA"/>
</dbReference>
<dbReference type="Gene3D" id="2.60.40.2700">
    <property type="match status" value="2"/>
</dbReference>
<reference evidence="2 3" key="1">
    <citation type="journal article" date="2019" name="Int. J. Syst. Evol. Microbiol.">
        <title>The Global Catalogue of Microorganisms (GCM) 10K type strain sequencing project: providing services to taxonomists for standard genome sequencing and annotation.</title>
        <authorList>
            <consortium name="The Broad Institute Genomics Platform"/>
            <consortium name="The Broad Institute Genome Sequencing Center for Infectious Disease"/>
            <person name="Wu L."/>
            <person name="Ma J."/>
        </authorList>
    </citation>
    <scope>NUCLEOTIDE SEQUENCE [LARGE SCALE GENOMIC DNA]</scope>
    <source>
        <strain evidence="2 3">JCM 14942</strain>
    </source>
</reference>
<gene>
    <name evidence="2" type="ORF">GCM10009788_48400</name>
</gene>
<evidence type="ECO:0000313" key="3">
    <source>
        <dbReference type="Proteomes" id="UP001500842"/>
    </source>
</evidence>
<keyword evidence="3" id="KW-1185">Reference proteome</keyword>
<feature type="chain" id="PRO_5045392195" description="Ig-like domain (Group 3)" evidence="1">
    <location>
        <begin position="21"/>
        <end position="507"/>
    </location>
</feature>
<evidence type="ECO:0000256" key="1">
    <source>
        <dbReference type="SAM" id="SignalP"/>
    </source>
</evidence>
<dbReference type="InterPro" id="IPR013783">
    <property type="entry name" value="Ig-like_fold"/>
</dbReference>
<protein>
    <recommendedName>
        <fullName evidence="4">Ig-like domain (Group 3)</fullName>
    </recommendedName>
</protein>
<dbReference type="Gene3D" id="2.60.40.10">
    <property type="entry name" value="Immunoglobulins"/>
    <property type="match status" value="1"/>
</dbReference>